<dbReference type="RefSeq" id="WP_236498122.1">
    <property type="nucleotide sequence ID" value="NZ_CP091244.1"/>
</dbReference>
<evidence type="ECO:0000313" key="2">
    <source>
        <dbReference type="Proteomes" id="UP001054801"/>
    </source>
</evidence>
<sequence>MTQGNDNSKQYPKILDKDGFSVIGYTNNSPIIQTPDSIFNAPETTLSHVMEPVIMGRDSGGDWTPREVELRRNYIEENITFRHRQKWDMLPEWHKEFYVKTAYSPLLIPIALEQIDKKDRAALQQWYSGLTIRNDARLRMSLKEIGDIVFPLPIKQGVRKGFRFALAILIRDYNLPAYGTAADSCKMLEDVEIDAQIERLSLNITVCFDETFSICESGYCFHGVAACLDIWKRYVELRNPLKQEKAAKQTIGKHYDFLNDAIHEFHQNEKFKDKEVTAKSLWANLPELCPALVLSIQGEGEASQAIMKLGRPLKWRAFKEAFRRHQKNHSDT</sequence>
<proteinExistence type="predicted"/>
<name>A0ABY3SWU7_9GAMM</name>
<gene>
    <name evidence="1" type="ORF">L2Y54_18440</name>
</gene>
<evidence type="ECO:0000313" key="1">
    <source>
        <dbReference type="EMBL" id="UJS23896.1"/>
    </source>
</evidence>
<organism evidence="1 2">
    <name type="scientific">Thiothrix winogradskyi</name>
    <dbReference type="NCBI Taxonomy" id="96472"/>
    <lineage>
        <taxon>Bacteria</taxon>
        <taxon>Pseudomonadati</taxon>
        <taxon>Pseudomonadota</taxon>
        <taxon>Gammaproteobacteria</taxon>
        <taxon>Thiotrichales</taxon>
        <taxon>Thiotrichaceae</taxon>
        <taxon>Thiothrix</taxon>
    </lineage>
</organism>
<keyword evidence="2" id="KW-1185">Reference proteome</keyword>
<protein>
    <submittedName>
        <fullName evidence="1">Uncharacterized protein</fullName>
    </submittedName>
</protein>
<dbReference type="EMBL" id="CP091244">
    <property type="protein sequence ID" value="UJS23896.1"/>
    <property type="molecule type" value="Genomic_DNA"/>
</dbReference>
<dbReference type="Proteomes" id="UP001054801">
    <property type="component" value="Chromosome"/>
</dbReference>
<reference evidence="1" key="1">
    <citation type="journal article" date="2022" name="Microorganisms">
        <title>Two New Species of Filamentous Sulfur Bacteria of the Genus Thiothrix, Thiothrix winogradskyi sp. nov. and 'Candidatus Thiothrix sulfatifontis' sp. nov.</title>
        <authorList>
            <person name="Ravin N.V."/>
            <person name="Rossetti S."/>
            <person name="Beletsky A.V."/>
            <person name="Kadnikov V.V."/>
            <person name="Rudenko T.S."/>
            <person name="Smolyakov D.D."/>
            <person name="Moskvitina M.I."/>
            <person name="Gureeva M.V."/>
            <person name="Mardanov A.V."/>
            <person name="Grabovich M.Y."/>
        </authorList>
    </citation>
    <scope>NUCLEOTIDE SEQUENCE</scope>
    <source>
        <strain evidence="1">CT3</strain>
    </source>
</reference>
<accession>A0ABY3SWU7</accession>